<reference evidence="2 3" key="1">
    <citation type="submission" date="2013-12" db="EMBL/GenBank/DDBJ databases">
        <authorList>
            <person name="Cubeta M."/>
            <person name="Pakala S."/>
            <person name="Fedorova N."/>
            <person name="Thomas E."/>
            <person name="Dean R."/>
            <person name="Jabaji S."/>
            <person name="Neate S."/>
            <person name="Toda T."/>
            <person name="Tavantzis S."/>
            <person name="Vilgalys R."/>
            <person name="Bharathan N."/>
            <person name="Pakala S."/>
            <person name="Losada L.S."/>
            <person name="Zafar N."/>
            <person name="Nierman W."/>
        </authorList>
    </citation>
    <scope>NUCLEOTIDE SEQUENCE [LARGE SCALE GENOMIC DNA]</scope>
    <source>
        <strain evidence="2 3">123E</strain>
    </source>
</reference>
<protein>
    <submittedName>
        <fullName evidence="2">Putative transmembrane protein</fullName>
    </submittedName>
</protein>
<dbReference type="Proteomes" id="UP000027456">
    <property type="component" value="Unassembled WGS sequence"/>
</dbReference>
<organism evidence="2 3">
    <name type="scientific">Rhizoctonia solani 123E</name>
    <dbReference type="NCBI Taxonomy" id="1423351"/>
    <lineage>
        <taxon>Eukaryota</taxon>
        <taxon>Fungi</taxon>
        <taxon>Dikarya</taxon>
        <taxon>Basidiomycota</taxon>
        <taxon>Agaricomycotina</taxon>
        <taxon>Agaricomycetes</taxon>
        <taxon>Cantharellales</taxon>
        <taxon>Ceratobasidiaceae</taxon>
        <taxon>Rhizoctonia</taxon>
    </lineage>
</organism>
<keyword evidence="1" id="KW-0472">Membrane</keyword>
<proteinExistence type="predicted"/>
<dbReference type="EMBL" id="AZST01001450">
    <property type="protein sequence ID" value="KEP45850.1"/>
    <property type="molecule type" value="Genomic_DNA"/>
</dbReference>
<dbReference type="SUPFAM" id="SSF50494">
    <property type="entry name" value="Trypsin-like serine proteases"/>
    <property type="match status" value="1"/>
</dbReference>
<name>A0A074RKH2_9AGAM</name>
<dbReference type="HOGENOM" id="CLU_024804_1_1_1"/>
<dbReference type="AlphaFoldDB" id="A0A074RKH2"/>
<keyword evidence="1" id="KW-1133">Transmembrane helix</keyword>
<gene>
    <name evidence="2" type="ORF">V565_236500</name>
</gene>
<keyword evidence="1 2" id="KW-0812">Transmembrane</keyword>
<evidence type="ECO:0000256" key="1">
    <source>
        <dbReference type="SAM" id="Phobius"/>
    </source>
</evidence>
<evidence type="ECO:0000313" key="2">
    <source>
        <dbReference type="EMBL" id="KEP45850.1"/>
    </source>
</evidence>
<sequence>MLASWVMASLLVTVHVYTPLIVPLDRRFRDRMDDPGYEGKPRAFRRRVSQFPSVFMPLTTLCLGLTLFMLECQILSAQQRPTPLAPTRSSQGRVALDSYTAVAPQLISQFERAHYWHGISHDPPELLYRSNLESNSFPFPVPGTRWFQLPVKTAEGVFETPLNPVWHIIAPKIIALLRKRGIKYSALKTARFSTCDEDGKKTLGPIVIWIATHPNTTSAESACDASPDILHILEQHKVEGAVVEWYEGSVEKLSGPALMRVTHKINPTSCVRRPLTAALAMPIAMREMEGTDVQGAVSFFFHETKYKNGEPSARVLAVSNKHVLCADTTVDYQFRGTNAARQYVRVCGLRRFQRLLDETRALVTNNVYEAVGLAEEIARLEAEPRSKNQEQLEDEHALEICKNKLNKLNKDNGKLQAFFKEVNSQWSDIARRTIGFVDWAPSISVNVDDCHYTRDIGTVELDSHKFKDNFQGNVVDLGNKFTAPELDNMFWPNNSNRSGIKFPFNRLLRIQGIVTRELLATPDCYDKSGDPLYIVGKDGNTTGFTTGRYSGLEAYLCDESGRESIEVAIYNYNRMSGNFSAKGDSGSLIFTGDGRMLAILHSGMPKGCYSHVTYGTPAWWVVEQLKLHYPHADFNRTTFFSG</sequence>
<feature type="transmembrane region" description="Helical" evidence="1">
    <location>
        <begin position="51"/>
        <end position="70"/>
    </location>
</feature>
<accession>A0A074RKH2</accession>
<dbReference type="InterPro" id="IPR009003">
    <property type="entry name" value="Peptidase_S1_PA"/>
</dbReference>
<dbReference type="OrthoDB" id="5424209at2759"/>
<keyword evidence="3" id="KW-1185">Reference proteome</keyword>
<comment type="caution">
    <text evidence="2">The sequence shown here is derived from an EMBL/GenBank/DDBJ whole genome shotgun (WGS) entry which is preliminary data.</text>
</comment>
<evidence type="ECO:0000313" key="3">
    <source>
        <dbReference type="Proteomes" id="UP000027456"/>
    </source>
</evidence>
<feature type="transmembrane region" description="Helical" evidence="1">
    <location>
        <begin position="6"/>
        <end position="24"/>
    </location>
</feature>